<protein>
    <recommendedName>
        <fullName evidence="4 12">Ferric uptake regulation protein</fullName>
    </recommendedName>
</protein>
<comment type="subcellular location">
    <subcellularLocation>
        <location evidence="1 12">Cytoplasm</location>
    </subcellularLocation>
</comment>
<keyword evidence="9 12" id="KW-0805">Transcription regulation</keyword>
<dbReference type="EMBL" id="JBBYXI010000001">
    <property type="protein sequence ID" value="MEN3929736.1"/>
    <property type="molecule type" value="Genomic_DNA"/>
</dbReference>
<comment type="similarity">
    <text evidence="2 12">Belongs to the Fur family.</text>
</comment>
<dbReference type="Gene3D" id="3.30.1490.190">
    <property type="match status" value="1"/>
</dbReference>
<gene>
    <name evidence="12" type="primary">fur</name>
    <name evidence="13" type="ORF">WJT86_01510</name>
</gene>
<keyword evidence="11 12" id="KW-0804">Transcription</keyword>
<evidence type="ECO:0000313" key="13">
    <source>
        <dbReference type="EMBL" id="MEN3929736.1"/>
    </source>
</evidence>
<keyword evidence="12" id="KW-0408">Iron</keyword>
<evidence type="ECO:0000256" key="3">
    <source>
        <dbReference type="ARBA" id="ARBA00011738"/>
    </source>
</evidence>
<sequence length="156" mass="17704">MSTSQQALTPVTRTHIPGKIEQACREKGLRMTGPRVTIASILDSADDHPDVFELHRRAALIDEKISLSTVYRILRVLNKEGIIDRIDLNEGPARYEPTTEQPHDHLVNLDTGDFIEFRSKELDKLYNKIARKLGFKLVSHRLELYATPLDGESSNN</sequence>
<comment type="subunit">
    <text evidence="3 12">Homodimer.</text>
</comment>
<evidence type="ECO:0000256" key="8">
    <source>
        <dbReference type="ARBA" id="ARBA00022833"/>
    </source>
</evidence>
<dbReference type="SUPFAM" id="SSF46785">
    <property type="entry name" value="Winged helix' DNA-binding domain"/>
    <property type="match status" value="1"/>
</dbReference>
<evidence type="ECO:0000256" key="6">
    <source>
        <dbReference type="ARBA" id="ARBA00022491"/>
    </source>
</evidence>
<keyword evidence="14" id="KW-1185">Reference proteome</keyword>
<dbReference type="Pfam" id="PF01475">
    <property type="entry name" value="FUR"/>
    <property type="match status" value="1"/>
</dbReference>
<keyword evidence="5 12" id="KW-0963">Cytoplasm</keyword>
<evidence type="ECO:0000256" key="7">
    <source>
        <dbReference type="ARBA" id="ARBA00022723"/>
    </source>
</evidence>
<evidence type="ECO:0000256" key="10">
    <source>
        <dbReference type="ARBA" id="ARBA00023125"/>
    </source>
</evidence>
<proteinExistence type="inferred from homology"/>
<dbReference type="InterPro" id="IPR036390">
    <property type="entry name" value="WH_DNA-bd_sf"/>
</dbReference>
<dbReference type="InterPro" id="IPR002481">
    <property type="entry name" value="FUR"/>
</dbReference>
<evidence type="ECO:0000256" key="2">
    <source>
        <dbReference type="ARBA" id="ARBA00007957"/>
    </source>
</evidence>
<name>A0ABV0BHY7_9HYPH</name>
<dbReference type="Proteomes" id="UP001418637">
    <property type="component" value="Unassembled WGS sequence"/>
</dbReference>
<keyword evidence="10 12" id="KW-0238">DNA-binding</keyword>
<evidence type="ECO:0000256" key="12">
    <source>
        <dbReference type="RuleBase" id="RU364037"/>
    </source>
</evidence>
<dbReference type="PANTHER" id="PTHR33202:SF2">
    <property type="entry name" value="FERRIC UPTAKE REGULATION PROTEIN"/>
    <property type="match status" value="1"/>
</dbReference>
<comment type="caution">
    <text evidence="13">The sequence shown here is derived from an EMBL/GenBank/DDBJ whole genome shotgun (WGS) entry which is preliminary data.</text>
</comment>
<evidence type="ECO:0000256" key="11">
    <source>
        <dbReference type="ARBA" id="ARBA00023163"/>
    </source>
</evidence>
<evidence type="ECO:0000256" key="4">
    <source>
        <dbReference type="ARBA" id="ARBA00020910"/>
    </source>
</evidence>
<reference evidence="13 14" key="1">
    <citation type="submission" date="2024-04" db="EMBL/GenBank/DDBJ databases">
        <title>A novel species isolated from cricket.</title>
        <authorList>
            <person name="Wang H.-C."/>
        </authorList>
    </citation>
    <scope>NUCLEOTIDE SEQUENCE [LARGE SCALE GENOMIC DNA]</scope>
    <source>
        <strain evidence="13 14">WL0021</strain>
    </source>
</reference>
<keyword evidence="8 12" id="KW-0862">Zinc</keyword>
<accession>A0ABV0BHY7</accession>
<dbReference type="PANTHER" id="PTHR33202">
    <property type="entry name" value="ZINC UPTAKE REGULATION PROTEIN"/>
    <property type="match status" value="1"/>
</dbReference>
<dbReference type="InterPro" id="IPR043135">
    <property type="entry name" value="Fur_C"/>
</dbReference>
<keyword evidence="7 12" id="KW-0479">Metal-binding</keyword>
<dbReference type="Gene3D" id="1.10.10.10">
    <property type="entry name" value="Winged helix-like DNA-binding domain superfamily/Winged helix DNA-binding domain"/>
    <property type="match status" value="1"/>
</dbReference>
<dbReference type="RefSeq" id="WP_346335726.1">
    <property type="nucleotide sequence ID" value="NZ_JBBYXI010000001.1"/>
</dbReference>
<keyword evidence="6 12" id="KW-0678">Repressor</keyword>
<evidence type="ECO:0000256" key="5">
    <source>
        <dbReference type="ARBA" id="ARBA00022490"/>
    </source>
</evidence>
<dbReference type="CDD" id="cd07153">
    <property type="entry name" value="Fur_like"/>
    <property type="match status" value="1"/>
</dbReference>
<organism evidence="13 14">
    <name type="scientific">Hohaiivirga grylli</name>
    <dbReference type="NCBI Taxonomy" id="3133970"/>
    <lineage>
        <taxon>Bacteria</taxon>
        <taxon>Pseudomonadati</taxon>
        <taxon>Pseudomonadota</taxon>
        <taxon>Alphaproteobacteria</taxon>
        <taxon>Hyphomicrobiales</taxon>
        <taxon>Methylobacteriaceae</taxon>
        <taxon>Hohaiivirga</taxon>
    </lineage>
</organism>
<evidence type="ECO:0000256" key="1">
    <source>
        <dbReference type="ARBA" id="ARBA00004496"/>
    </source>
</evidence>
<dbReference type="InterPro" id="IPR036388">
    <property type="entry name" value="WH-like_DNA-bd_sf"/>
</dbReference>
<evidence type="ECO:0000256" key="9">
    <source>
        <dbReference type="ARBA" id="ARBA00023015"/>
    </source>
</evidence>
<evidence type="ECO:0000313" key="14">
    <source>
        <dbReference type="Proteomes" id="UP001418637"/>
    </source>
</evidence>